<dbReference type="Proteomes" id="UP000188268">
    <property type="component" value="Unassembled WGS sequence"/>
</dbReference>
<dbReference type="AlphaFoldDB" id="A0A1R3HL91"/>
<gene>
    <name evidence="2" type="ORF">CCACVL1_18453</name>
</gene>
<dbReference type="EMBL" id="AWWV01011708">
    <property type="protein sequence ID" value="OMO71068.1"/>
    <property type="molecule type" value="Genomic_DNA"/>
</dbReference>
<dbReference type="Gramene" id="OMO71068">
    <property type="protein sequence ID" value="OMO71068"/>
    <property type="gene ID" value="CCACVL1_18453"/>
</dbReference>
<keyword evidence="3" id="KW-1185">Reference proteome</keyword>
<protein>
    <submittedName>
        <fullName evidence="2">Uncharacterized protein</fullName>
    </submittedName>
</protein>
<comment type="caution">
    <text evidence="2">The sequence shown here is derived from an EMBL/GenBank/DDBJ whole genome shotgun (WGS) entry which is preliminary data.</text>
</comment>
<evidence type="ECO:0000313" key="2">
    <source>
        <dbReference type="EMBL" id="OMO71068.1"/>
    </source>
</evidence>
<reference evidence="2 3" key="1">
    <citation type="submission" date="2013-09" db="EMBL/GenBank/DDBJ databases">
        <title>Corchorus capsularis genome sequencing.</title>
        <authorList>
            <person name="Alam M."/>
            <person name="Haque M.S."/>
            <person name="Islam M.S."/>
            <person name="Emdad E.M."/>
            <person name="Islam M.M."/>
            <person name="Ahmed B."/>
            <person name="Halim A."/>
            <person name="Hossen Q.M.M."/>
            <person name="Hossain M.Z."/>
            <person name="Ahmed R."/>
            <person name="Khan M.M."/>
            <person name="Islam R."/>
            <person name="Rashid M.M."/>
            <person name="Khan S.A."/>
            <person name="Rahman M.S."/>
            <person name="Alam M."/>
        </authorList>
    </citation>
    <scope>NUCLEOTIDE SEQUENCE [LARGE SCALE GENOMIC DNA]</scope>
    <source>
        <strain evidence="3">cv. CVL-1</strain>
        <tissue evidence="2">Whole seedling</tissue>
    </source>
</reference>
<accession>A0A1R3HL91</accession>
<organism evidence="2 3">
    <name type="scientific">Corchorus capsularis</name>
    <name type="common">Jute</name>
    <dbReference type="NCBI Taxonomy" id="210143"/>
    <lineage>
        <taxon>Eukaryota</taxon>
        <taxon>Viridiplantae</taxon>
        <taxon>Streptophyta</taxon>
        <taxon>Embryophyta</taxon>
        <taxon>Tracheophyta</taxon>
        <taxon>Spermatophyta</taxon>
        <taxon>Magnoliopsida</taxon>
        <taxon>eudicotyledons</taxon>
        <taxon>Gunneridae</taxon>
        <taxon>Pentapetalae</taxon>
        <taxon>rosids</taxon>
        <taxon>malvids</taxon>
        <taxon>Malvales</taxon>
        <taxon>Malvaceae</taxon>
        <taxon>Grewioideae</taxon>
        <taxon>Apeibeae</taxon>
        <taxon>Corchorus</taxon>
    </lineage>
</organism>
<proteinExistence type="predicted"/>
<name>A0A1R3HL91_COCAP</name>
<evidence type="ECO:0000313" key="3">
    <source>
        <dbReference type="Proteomes" id="UP000188268"/>
    </source>
</evidence>
<feature type="region of interest" description="Disordered" evidence="1">
    <location>
        <begin position="1"/>
        <end position="27"/>
    </location>
</feature>
<evidence type="ECO:0000256" key="1">
    <source>
        <dbReference type="SAM" id="MobiDB-lite"/>
    </source>
</evidence>
<sequence length="27" mass="2594">MNVEAYGPAATSAGSKPNGSNPTSLGD</sequence>
<feature type="compositionally biased region" description="Polar residues" evidence="1">
    <location>
        <begin position="12"/>
        <end position="27"/>
    </location>
</feature>